<comment type="similarity">
    <text evidence="2">Belongs to the avidin/streptavidin family.</text>
</comment>
<name>A0AAV6HCG1_9TELE</name>
<reference evidence="10" key="1">
    <citation type="submission" date="2020-10" db="EMBL/GenBank/DDBJ databases">
        <title>Chromosome-scale genome assembly of the Allis shad, Alosa alosa.</title>
        <authorList>
            <person name="Margot Z."/>
            <person name="Christophe K."/>
            <person name="Cabau C."/>
            <person name="Louis A."/>
            <person name="Berthelot C."/>
            <person name="Parey E."/>
            <person name="Roest Crollius H."/>
            <person name="Montfort J."/>
            <person name="Robinson-Rechavi M."/>
            <person name="Bucao C."/>
            <person name="Bouchez O."/>
            <person name="Gislard M."/>
            <person name="Lluch J."/>
            <person name="Milhes M."/>
            <person name="Lampietro C."/>
            <person name="Lopez Roques C."/>
            <person name="Donnadieu C."/>
            <person name="Braasch I."/>
            <person name="Desvignes T."/>
            <person name="Postlethwait J."/>
            <person name="Bobe J."/>
            <person name="Guiguen Y."/>
        </authorList>
    </citation>
    <scope>NUCLEOTIDE SEQUENCE</scope>
    <source>
        <strain evidence="10">M-15738</strain>
        <tissue evidence="10">Blood</tissue>
    </source>
</reference>
<sequence>MGGMSIRVVKLILVVALCAGGLVIHCANGEVSFTEQSEARYGVTKASYCNVTGVWRNDLGSLLQLHAVGSVMKGVYVTAVESSIGAAGFHGQAGLTGFVSEGAQPTVTFSVLWEKGSCTSWVGQCFTLPNGERVLKTHWMLRSVANSPKENWMSTRFGEDHFTFLHVEIQNYS</sequence>
<dbReference type="Pfam" id="PF01382">
    <property type="entry name" value="Avidin"/>
    <property type="match status" value="1"/>
</dbReference>
<dbReference type="InterPro" id="IPR036896">
    <property type="entry name" value="Avidin-like_sf"/>
</dbReference>
<dbReference type="PRINTS" id="PR00709">
    <property type="entry name" value="AVIDIN"/>
</dbReference>
<keyword evidence="3" id="KW-0964">Secreted</keyword>
<dbReference type="PROSITE" id="PS51326">
    <property type="entry name" value="AVIDIN_2"/>
    <property type="match status" value="1"/>
</dbReference>
<organism evidence="10 11">
    <name type="scientific">Alosa alosa</name>
    <name type="common">allis shad</name>
    <dbReference type="NCBI Taxonomy" id="278164"/>
    <lineage>
        <taxon>Eukaryota</taxon>
        <taxon>Metazoa</taxon>
        <taxon>Chordata</taxon>
        <taxon>Craniata</taxon>
        <taxon>Vertebrata</taxon>
        <taxon>Euteleostomi</taxon>
        <taxon>Actinopterygii</taxon>
        <taxon>Neopterygii</taxon>
        <taxon>Teleostei</taxon>
        <taxon>Clupei</taxon>
        <taxon>Clupeiformes</taxon>
        <taxon>Clupeoidei</taxon>
        <taxon>Clupeidae</taxon>
        <taxon>Alosa</taxon>
    </lineage>
</organism>
<evidence type="ECO:0000313" key="11">
    <source>
        <dbReference type="Proteomes" id="UP000823561"/>
    </source>
</evidence>
<keyword evidence="7" id="KW-0092">Biotin</keyword>
<dbReference type="EMBL" id="JADWDJ010000002">
    <property type="protein sequence ID" value="KAG5284229.1"/>
    <property type="molecule type" value="Genomic_DNA"/>
</dbReference>
<evidence type="ECO:0008006" key="12">
    <source>
        <dbReference type="Google" id="ProtNLM"/>
    </source>
</evidence>
<evidence type="ECO:0000256" key="1">
    <source>
        <dbReference type="ARBA" id="ARBA00004613"/>
    </source>
</evidence>
<keyword evidence="6" id="KW-0325">Glycoprotein</keyword>
<feature type="chain" id="PRO_5043327701" description="Avidin" evidence="9">
    <location>
        <begin position="30"/>
        <end position="173"/>
    </location>
</feature>
<evidence type="ECO:0000256" key="5">
    <source>
        <dbReference type="ARBA" id="ARBA00023157"/>
    </source>
</evidence>
<dbReference type="Gene3D" id="2.40.128.30">
    <property type="entry name" value="Avidin-like"/>
    <property type="match status" value="1"/>
</dbReference>
<evidence type="ECO:0000256" key="2">
    <source>
        <dbReference type="ARBA" id="ARBA00006297"/>
    </source>
</evidence>
<protein>
    <recommendedName>
        <fullName evidence="12">Avidin</fullName>
    </recommendedName>
</protein>
<dbReference type="InterPro" id="IPR051764">
    <property type="entry name" value="Avidin/Streptavidin-rel"/>
</dbReference>
<comment type="subcellular location">
    <subcellularLocation>
        <location evidence="1">Secreted</location>
    </subcellularLocation>
</comment>
<comment type="caution">
    <text evidence="10">The sequence shown here is derived from an EMBL/GenBank/DDBJ whole genome shotgun (WGS) entry which is preliminary data.</text>
</comment>
<evidence type="ECO:0000256" key="8">
    <source>
        <dbReference type="PIRSR" id="PIRSR605468-51"/>
    </source>
</evidence>
<evidence type="ECO:0000256" key="4">
    <source>
        <dbReference type="ARBA" id="ARBA00022729"/>
    </source>
</evidence>
<gene>
    <name evidence="10" type="ORF">AALO_G00024360</name>
</gene>
<evidence type="ECO:0000256" key="7">
    <source>
        <dbReference type="ARBA" id="ARBA00023267"/>
    </source>
</evidence>
<dbReference type="InterPro" id="IPR005468">
    <property type="entry name" value="Avidin/str"/>
</dbReference>
<accession>A0AAV6HCG1</accession>
<dbReference type="AlphaFoldDB" id="A0AAV6HCG1"/>
<dbReference type="GO" id="GO:0005576">
    <property type="term" value="C:extracellular region"/>
    <property type="evidence" value="ECO:0007669"/>
    <property type="project" value="UniProtKB-SubCell"/>
</dbReference>
<dbReference type="SUPFAM" id="SSF50876">
    <property type="entry name" value="Avidin/streptavidin"/>
    <property type="match status" value="1"/>
</dbReference>
<keyword evidence="5 8" id="KW-1015">Disulfide bond</keyword>
<keyword evidence="4 9" id="KW-0732">Signal</keyword>
<dbReference type="PANTHER" id="PTHR34399">
    <property type="entry name" value="AVIDIN-RELATED"/>
    <property type="match status" value="1"/>
</dbReference>
<evidence type="ECO:0000256" key="3">
    <source>
        <dbReference type="ARBA" id="ARBA00022525"/>
    </source>
</evidence>
<dbReference type="InterPro" id="IPR005469">
    <property type="entry name" value="Avidin"/>
</dbReference>
<evidence type="ECO:0000256" key="9">
    <source>
        <dbReference type="SAM" id="SignalP"/>
    </source>
</evidence>
<proteinExistence type="inferred from homology"/>
<evidence type="ECO:0000313" key="10">
    <source>
        <dbReference type="EMBL" id="KAG5284229.1"/>
    </source>
</evidence>
<dbReference type="PANTHER" id="PTHR34399:SF3">
    <property type="entry name" value="AVID PROTEIN-RELATED"/>
    <property type="match status" value="1"/>
</dbReference>
<dbReference type="GO" id="GO:0009374">
    <property type="term" value="F:biotin binding"/>
    <property type="evidence" value="ECO:0007669"/>
    <property type="project" value="InterPro"/>
</dbReference>
<feature type="disulfide bond" evidence="8">
    <location>
        <begin position="49"/>
        <end position="125"/>
    </location>
</feature>
<evidence type="ECO:0000256" key="6">
    <source>
        <dbReference type="ARBA" id="ARBA00023180"/>
    </source>
</evidence>
<keyword evidence="11" id="KW-1185">Reference proteome</keyword>
<feature type="signal peptide" evidence="9">
    <location>
        <begin position="1"/>
        <end position="29"/>
    </location>
</feature>
<dbReference type="Proteomes" id="UP000823561">
    <property type="component" value="Chromosome 2"/>
</dbReference>